<evidence type="ECO:0000256" key="3">
    <source>
        <dbReference type="ARBA" id="ARBA00022643"/>
    </source>
</evidence>
<feature type="binding site" evidence="7">
    <location>
        <position position="270"/>
    </location>
    <ligand>
        <name>FMN</name>
        <dbReference type="ChEBI" id="CHEBI:58210"/>
    </ligand>
</feature>
<dbReference type="SUPFAM" id="SSF51395">
    <property type="entry name" value="FMN-linked oxidoreductases"/>
    <property type="match status" value="1"/>
</dbReference>
<dbReference type="PROSITE" id="PS00557">
    <property type="entry name" value="FMN_HYDROXY_ACID_DH_1"/>
    <property type="match status" value="1"/>
</dbReference>
<dbReference type="STRING" id="1250539.Ga0080574_TMP2102"/>
<dbReference type="InterPro" id="IPR000262">
    <property type="entry name" value="FMN-dep_DH"/>
</dbReference>
<evidence type="ECO:0000313" key="10">
    <source>
        <dbReference type="Proteomes" id="UP000187059"/>
    </source>
</evidence>
<feature type="binding site" evidence="7">
    <location>
        <position position="275"/>
    </location>
    <ligand>
        <name>glyoxylate</name>
        <dbReference type="ChEBI" id="CHEBI:36655"/>
    </ligand>
</feature>
<proteinExistence type="inferred from homology"/>
<keyword evidence="2 7" id="KW-0285">Flavoprotein</keyword>
<feature type="binding site" evidence="7">
    <location>
        <begin position="303"/>
        <end position="307"/>
    </location>
    <ligand>
        <name>FMN</name>
        <dbReference type="ChEBI" id="CHEBI:58210"/>
    </ligand>
</feature>
<reference evidence="9 10" key="1">
    <citation type="submission" date="2016-04" db="EMBL/GenBank/DDBJ databases">
        <title>Deep-sea bacteria in the southern Pacific.</title>
        <authorList>
            <person name="Tang K."/>
        </authorList>
    </citation>
    <scope>NUCLEOTIDE SEQUENCE [LARGE SCALE GENOMIC DNA]</scope>
    <source>
        <strain evidence="9 10">JLT2014</strain>
    </source>
</reference>
<evidence type="ECO:0000256" key="7">
    <source>
        <dbReference type="PIRSR" id="PIRSR000138-2"/>
    </source>
</evidence>
<evidence type="ECO:0000313" key="9">
    <source>
        <dbReference type="EMBL" id="APZ52436.1"/>
    </source>
</evidence>
<gene>
    <name evidence="9" type="ORF">Ga0080574_TMP2102</name>
</gene>
<dbReference type="InterPro" id="IPR012133">
    <property type="entry name" value="Alpha-hydoxy_acid_DH_FMN"/>
</dbReference>
<dbReference type="PANTHER" id="PTHR10578">
    <property type="entry name" value="S -2-HYDROXY-ACID OXIDASE-RELATED"/>
    <property type="match status" value="1"/>
</dbReference>
<comment type="similarity">
    <text evidence="5">Belongs to the FMN-dependent alpha-hydroxy acid dehydrogenase family.</text>
</comment>
<evidence type="ECO:0000256" key="4">
    <source>
        <dbReference type="ARBA" id="ARBA00023002"/>
    </source>
</evidence>
<feature type="domain" description="FMN hydroxy acid dehydrogenase" evidence="8">
    <location>
        <begin position="1"/>
        <end position="377"/>
    </location>
</feature>
<dbReference type="GO" id="GO:0033720">
    <property type="term" value="F:(S)-mandelate dehydrogenase activity"/>
    <property type="evidence" value="ECO:0007669"/>
    <property type="project" value="UniProtKB-EC"/>
</dbReference>
<evidence type="ECO:0000256" key="6">
    <source>
        <dbReference type="PIRSR" id="PIRSR000138-1"/>
    </source>
</evidence>
<dbReference type="EC" id="1.1.99.31" evidence="9"/>
<keyword evidence="10" id="KW-1185">Reference proteome</keyword>
<dbReference type="GO" id="GO:0004459">
    <property type="term" value="F:L-lactate dehydrogenase (NAD+) activity"/>
    <property type="evidence" value="ECO:0007669"/>
    <property type="project" value="TreeGrafter"/>
</dbReference>
<dbReference type="Pfam" id="PF01070">
    <property type="entry name" value="FMN_dh"/>
    <property type="match status" value="1"/>
</dbReference>
<feature type="binding site" evidence="7">
    <location>
        <position position="160"/>
    </location>
    <ligand>
        <name>glyoxylate</name>
        <dbReference type="ChEBI" id="CHEBI:36655"/>
    </ligand>
</feature>
<dbReference type="GO" id="GO:0009060">
    <property type="term" value="P:aerobic respiration"/>
    <property type="evidence" value="ECO:0007669"/>
    <property type="project" value="TreeGrafter"/>
</dbReference>
<feature type="binding site" evidence="7">
    <location>
        <position position="151"/>
    </location>
    <ligand>
        <name>FMN</name>
        <dbReference type="ChEBI" id="CHEBI:58210"/>
    </ligand>
</feature>
<protein>
    <submittedName>
        <fullName evidence="9">(S)-mandelate dehydrogenase</fullName>
        <ecNumber evidence="9">1.1.99.31</ecNumber>
    </submittedName>
</protein>
<keyword evidence="3 7" id="KW-0288">FMN</keyword>
<feature type="active site" description="Proton acceptor" evidence="6">
    <location>
        <position position="272"/>
    </location>
</feature>
<feature type="binding site" evidence="7">
    <location>
        <begin position="326"/>
        <end position="327"/>
    </location>
    <ligand>
        <name>FMN</name>
        <dbReference type="ChEBI" id="CHEBI:58210"/>
    </ligand>
</feature>
<feature type="binding site" evidence="7">
    <location>
        <position position="102"/>
    </location>
    <ligand>
        <name>FMN</name>
        <dbReference type="ChEBI" id="CHEBI:58210"/>
    </ligand>
</feature>
<dbReference type="InterPro" id="IPR008259">
    <property type="entry name" value="FMN_hydac_DH_AS"/>
</dbReference>
<feature type="binding site" evidence="7">
    <location>
        <position position="272"/>
    </location>
    <ligand>
        <name>glyoxylate</name>
        <dbReference type="ChEBI" id="CHEBI:36655"/>
    </ligand>
</feature>
<dbReference type="CDD" id="cd02809">
    <property type="entry name" value="alpha_hydroxyacid_oxid_FMN"/>
    <property type="match status" value="1"/>
</dbReference>
<dbReference type="EMBL" id="CP015093">
    <property type="protein sequence ID" value="APZ52436.1"/>
    <property type="molecule type" value="Genomic_DNA"/>
</dbReference>
<dbReference type="GO" id="GO:0005886">
    <property type="term" value="C:plasma membrane"/>
    <property type="evidence" value="ECO:0007669"/>
    <property type="project" value="TreeGrafter"/>
</dbReference>
<dbReference type="KEGG" id="paby:Ga0080574_TMP2102"/>
<name>A0A1P8USX5_9RHOB</name>
<feature type="binding site" evidence="7">
    <location>
        <position position="123"/>
    </location>
    <ligand>
        <name>FMN</name>
        <dbReference type="ChEBI" id="CHEBI:58210"/>
    </ligand>
</feature>
<dbReference type="AlphaFoldDB" id="A0A1P8USX5"/>
<feature type="binding site" evidence="7">
    <location>
        <position position="248"/>
    </location>
    <ligand>
        <name>FMN</name>
        <dbReference type="ChEBI" id="CHEBI:58210"/>
    </ligand>
</feature>
<dbReference type="InterPro" id="IPR037396">
    <property type="entry name" value="FMN_HAD"/>
</dbReference>
<evidence type="ECO:0000259" key="8">
    <source>
        <dbReference type="PROSITE" id="PS51349"/>
    </source>
</evidence>
<dbReference type="PANTHER" id="PTHR10578:SF107">
    <property type="entry name" value="2-HYDROXYACID OXIDASE 1"/>
    <property type="match status" value="1"/>
</dbReference>
<organism evidence="9 10">
    <name type="scientific">Salipiger abyssi</name>
    <dbReference type="NCBI Taxonomy" id="1250539"/>
    <lineage>
        <taxon>Bacteria</taxon>
        <taxon>Pseudomonadati</taxon>
        <taxon>Pseudomonadota</taxon>
        <taxon>Alphaproteobacteria</taxon>
        <taxon>Rhodobacterales</taxon>
        <taxon>Roseobacteraceae</taxon>
        <taxon>Salipiger</taxon>
    </lineage>
</organism>
<dbReference type="GO" id="GO:0010181">
    <property type="term" value="F:FMN binding"/>
    <property type="evidence" value="ECO:0007669"/>
    <property type="project" value="InterPro"/>
</dbReference>
<dbReference type="Gene3D" id="3.20.20.70">
    <property type="entry name" value="Aldolase class I"/>
    <property type="match status" value="1"/>
</dbReference>
<dbReference type="FunFam" id="3.20.20.70:FF:000029">
    <property type="entry name" value="L-lactate dehydrogenase"/>
    <property type="match status" value="1"/>
</dbReference>
<feature type="binding site" evidence="7">
    <location>
        <position position="21"/>
    </location>
    <ligand>
        <name>glyoxylate</name>
        <dbReference type="ChEBI" id="CHEBI:36655"/>
    </ligand>
</feature>
<evidence type="ECO:0000256" key="1">
    <source>
        <dbReference type="ARBA" id="ARBA00001917"/>
    </source>
</evidence>
<evidence type="ECO:0000256" key="2">
    <source>
        <dbReference type="ARBA" id="ARBA00022630"/>
    </source>
</evidence>
<comment type="cofactor">
    <cofactor evidence="1">
        <name>FMN</name>
        <dbReference type="ChEBI" id="CHEBI:58210"/>
    </cofactor>
</comment>
<feature type="binding site" evidence="7">
    <location>
        <position position="125"/>
    </location>
    <ligand>
        <name>glyoxylate</name>
        <dbReference type="ChEBI" id="CHEBI:36655"/>
    </ligand>
</feature>
<dbReference type="Proteomes" id="UP000187059">
    <property type="component" value="Chromosome"/>
</dbReference>
<accession>A0A1P8USX5</accession>
<dbReference type="InterPro" id="IPR013785">
    <property type="entry name" value="Aldolase_TIM"/>
</dbReference>
<feature type="binding site" evidence="7">
    <location>
        <begin position="73"/>
        <end position="75"/>
    </location>
    <ligand>
        <name>FMN</name>
        <dbReference type="ChEBI" id="CHEBI:58210"/>
    </ligand>
</feature>
<sequence>MNIDDLRRLARARLPRVVFDYLDGGAEDETTLRANRQALDDLRLTPRLLGGGHVDLSTEIFGQRYAAPFLIGPTGLNGIYWPDGDLHIAAAAAEAGIGFTLSTASNTSMETIAERVAAPRWFQLYPWGKPDFSQALIERAEVAGYSALILTLDSLVGGKRERDLRHGFSHEIRMSAQVVLDGLLHPRWLASVWLGGKRPRFENLERFLGKGASNAELADFTRSQRNPQFSWDDVRRIRKQWSGPLLIKGIICPEDARLARQAGADGIVVSNHGGRQLDGAPATVSVLERIADQLEDGATLLLDGGIRRGSDVVKAMALGAHGVLLGRAPLYGLAAGGREGVDRALAILADEMERTMILIGCERPRELGRQHLAGVERALSGKALG</sequence>
<dbReference type="PROSITE" id="PS51349">
    <property type="entry name" value="FMN_HYDROXY_ACID_DH_2"/>
    <property type="match status" value="1"/>
</dbReference>
<evidence type="ECO:0000256" key="5">
    <source>
        <dbReference type="ARBA" id="ARBA00024042"/>
    </source>
</evidence>
<dbReference type="PIRSF" id="PIRSF000138">
    <property type="entry name" value="Al-hdrx_acd_dh"/>
    <property type="match status" value="1"/>
</dbReference>
<keyword evidence="4 9" id="KW-0560">Oxidoreductase</keyword>